<dbReference type="Proteomes" id="UP000277204">
    <property type="component" value="Unassembled WGS sequence"/>
</dbReference>
<sequence>MCRLAFCWCKYSRNGDCNCLPYTGIRLKLFKNKKKTKQVKQDYFFEKHMLV</sequence>
<keyword evidence="2" id="KW-1185">Reference proteome</keyword>
<reference evidence="1 2" key="1">
    <citation type="submission" date="2018-11" db="EMBL/GenBank/DDBJ databases">
        <authorList>
            <consortium name="Pathogen Informatics"/>
        </authorList>
    </citation>
    <scope>NUCLEOTIDE SEQUENCE [LARGE SCALE GENOMIC DNA]</scope>
    <source>
        <strain evidence="1 2">Zambia</strain>
    </source>
</reference>
<dbReference type="AlphaFoldDB" id="A0A3P8ECS2"/>
<accession>A0A3P8ECS2</accession>
<proteinExistence type="predicted"/>
<gene>
    <name evidence="1" type="ORF">SMRZ_LOCUS25196</name>
</gene>
<evidence type="ECO:0000313" key="2">
    <source>
        <dbReference type="Proteomes" id="UP000277204"/>
    </source>
</evidence>
<evidence type="ECO:0000313" key="1">
    <source>
        <dbReference type="EMBL" id="VDP54321.1"/>
    </source>
</evidence>
<dbReference type="EMBL" id="UZAI01021053">
    <property type="protein sequence ID" value="VDP54321.1"/>
    <property type="molecule type" value="Genomic_DNA"/>
</dbReference>
<name>A0A3P8ECS2_9TREM</name>
<organism evidence="1 2">
    <name type="scientific">Schistosoma margrebowiei</name>
    <dbReference type="NCBI Taxonomy" id="48269"/>
    <lineage>
        <taxon>Eukaryota</taxon>
        <taxon>Metazoa</taxon>
        <taxon>Spiralia</taxon>
        <taxon>Lophotrochozoa</taxon>
        <taxon>Platyhelminthes</taxon>
        <taxon>Trematoda</taxon>
        <taxon>Digenea</taxon>
        <taxon>Strigeidida</taxon>
        <taxon>Schistosomatoidea</taxon>
        <taxon>Schistosomatidae</taxon>
        <taxon>Schistosoma</taxon>
    </lineage>
</organism>
<protein>
    <submittedName>
        <fullName evidence="1">Uncharacterized protein</fullName>
    </submittedName>
</protein>